<proteinExistence type="inferred from homology"/>
<dbReference type="SFLD" id="SFLDG01129">
    <property type="entry name" value="C1.5:_HAD__Beta-PGM__Phosphata"/>
    <property type="match status" value="1"/>
</dbReference>
<dbReference type="EMBL" id="BROH01000004">
    <property type="protein sequence ID" value="GKY87909.1"/>
    <property type="molecule type" value="Genomic_DNA"/>
</dbReference>
<dbReference type="NCBIfam" id="TIGR01509">
    <property type="entry name" value="HAD-SF-IA-v3"/>
    <property type="match status" value="1"/>
</dbReference>
<name>A0ABQ5LSL1_9RHOB</name>
<dbReference type="Gene3D" id="1.10.150.240">
    <property type="entry name" value="Putative phosphatase, domain 2"/>
    <property type="match status" value="1"/>
</dbReference>
<organism evidence="6 7">
    <name type="scientific">Sinisalibacter aestuarii</name>
    <dbReference type="NCBI Taxonomy" id="2949426"/>
    <lineage>
        <taxon>Bacteria</taxon>
        <taxon>Pseudomonadati</taxon>
        <taxon>Pseudomonadota</taxon>
        <taxon>Alphaproteobacteria</taxon>
        <taxon>Rhodobacterales</taxon>
        <taxon>Roseobacteraceae</taxon>
        <taxon>Sinisalibacter</taxon>
    </lineage>
</organism>
<dbReference type="SFLD" id="SFLDG01135">
    <property type="entry name" value="C1.5.6:_HAD__Beta-PGM__Phospha"/>
    <property type="match status" value="1"/>
</dbReference>
<evidence type="ECO:0000313" key="7">
    <source>
        <dbReference type="Proteomes" id="UP001144205"/>
    </source>
</evidence>
<dbReference type="SFLD" id="SFLDS00003">
    <property type="entry name" value="Haloacid_Dehalogenase"/>
    <property type="match status" value="1"/>
</dbReference>
<keyword evidence="4" id="KW-0460">Magnesium</keyword>
<dbReference type="Proteomes" id="UP001144205">
    <property type="component" value="Unassembled WGS sequence"/>
</dbReference>
<dbReference type="RefSeq" id="WP_281841896.1">
    <property type="nucleotide sequence ID" value="NZ_BROH01000004.1"/>
</dbReference>
<dbReference type="SUPFAM" id="SSF56784">
    <property type="entry name" value="HAD-like"/>
    <property type="match status" value="1"/>
</dbReference>
<accession>A0ABQ5LSL1</accession>
<dbReference type="InterPro" id="IPR023214">
    <property type="entry name" value="HAD_sf"/>
</dbReference>
<keyword evidence="5" id="KW-0119">Carbohydrate metabolism</keyword>
<gene>
    <name evidence="6" type="ORF">STA1M1_17780</name>
</gene>
<evidence type="ECO:0000256" key="1">
    <source>
        <dbReference type="ARBA" id="ARBA00001946"/>
    </source>
</evidence>
<keyword evidence="7" id="KW-1185">Reference proteome</keyword>
<comment type="similarity">
    <text evidence="2">Belongs to the HAD-like hydrolase superfamily. CbbY/CbbZ/Gph/YieH family.</text>
</comment>
<dbReference type="PANTHER" id="PTHR46193">
    <property type="entry name" value="6-PHOSPHOGLUCONATE PHOSPHATASE"/>
    <property type="match status" value="1"/>
</dbReference>
<evidence type="ECO:0000256" key="2">
    <source>
        <dbReference type="ARBA" id="ARBA00006171"/>
    </source>
</evidence>
<dbReference type="PANTHER" id="PTHR46193:SF18">
    <property type="entry name" value="HEXITOL PHOSPHATASE B"/>
    <property type="match status" value="1"/>
</dbReference>
<evidence type="ECO:0000256" key="4">
    <source>
        <dbReference type="ARBA" id="ARBA00022842"/>
    </source>
</evidence>
<comment type="caution">
    <text evidence="6">The sequence shown here is derived from an EMBL/GenBank/DDBJ whole genome shotgun (WGS) entry which is preliminary data.</text>
</comment>
<dbReference type="InterPro" id="IPR036412">
    <property type="entry name" value="HAD-like_sf"/>
</dbReference>
<dbReference type="InterPro" id="IPR023198">
    <property type="entry name" value="PGP-like_dom2"/>
</dbReference>
<comment type="cofactor">
    <cofactor evidence="1">
        <name>Mg(2+)</name>
        <dbReference type="ChEBI" id="CHEBI:18420"/>
    </cofactor>
</comment>
<reference evidence="6" key="1">
    <citation type="journal article" date="2023" name="Int. J. Syst. Evol. Microbiol.">
        <title>Sinisalibacter aestuarii sp. nov., isolated from estuarine sediment of the Arakawa River.</title>
        <authorList>
            <person name="Arafat S.T."/>
            <person name="Hirano S."/>
            <person name="Sato A."/>
            <person name="Takeuchi K."/>
            <person name="Yasuda T."/>
            <person name="Terahara T."/>
            <person name="Hamada M."/>
            <person name="Kobayashi T."/>
        </authorList>
    </citation>
    <scope>NUCLEOTIDE SEQUENCE</scope>
    <source>
        <strain evidence="6">B-399</strain>
    </source>
</reference>
<evidence type="ECO:0000256" key="5">
    <source>
        <dbReference type="ARBA" id="ARBA00023277"/>
    </source>
</evidence>
<sequence length="219" mass="23326">MPALLFDLDGTMLVSDPIHEAVFRELFAARGVALEEDFYMRRIHGRQNRAIFAEMLPDEPDPAALDEQKEAMFRARLPRPYPAMPGLAALVAQAEAKGWGLAIVTNAMRKNAEAMLSAIGLREAFGIIVSSDDCAHGKPDPAPYRQAMRLTGEPPAACIAFEDSAAGVRAAAAAGAYTIGIRSALDDATLRAAGAVASIQDFEDPALPDHLARLEGGPT</sequence>
<dbReference type="Pfam" id="PF00702">
    <property type="entry name" value="Hydrolase"/>
    <property type="match status" value="1"/>
</dbReference>
<evidence type="ECO:0000313" key="6">
    <source>
        <dbReference type="EMBL" id="GKY87909.1"/>
    </source>
</evidence>
<dbReference type="InterPro" id="IPR051600">
    <property type="entry name" value="Beta-PGM-like"/>
</dbReference>
<protein>
    <submittedName>
        <fullName evidence="6">Haloacid dehalogenase</fullName>
    </submittedName>
</protein>
<dbReference type="Gene3D" id="3.40.50.1000">
    <property type="entry name" value="HAD superfamily/HAD-like"/>
    <property type="match status" value="1"/>
</dbReference>
<evidence type="ECO:0000256" key="3">
    <source>
        <dbReference type="ARBA" id="ARBA00022723"/>
    </source>
</evidence>
<keyword evidence="3" id="KW-0479">Metal-binding</keyword>
<dbReference type="InterPro" id="IPR006439">
    <property type="entry name" value="HAD-SF_hydro_IA"/>
</dbReference>
<dbReference type="PRINTS" id="PR00413">
    <property type="entry name" value="HADHALOGNASE"/>
</dbReference>